<sequence>MYSVAMTSEDGPGSRPRIAPVPPAEWDENAVDAVASAFSAEAVRLFRQTGTAPNVLATMVRHPALAGAFNKFGNVLLREPAIGHRERELMLLRVAWRTRTQYEWVHHVRLAAQYGLDADDVQGVIDGVSDHWSALESDLVGAADQLLDNYRIDDETWRRLTRHLDERQLVELPFIVGAYTCLAMAFNSWNLQVEHGVDADDVPRLPD</sequence>
<name>A0ABW9LTA2_9MYCO</name>
<evidence type="ECO:0000313" key="3">
    <source>
        <dbReference type="Proteomes" id="UP001635817"/>
    </source>
</evidence>
<gene>
    <name evidence="2" type="ORF">ACK4CP_08680</name>
</gene>
<dbReference type="InterPro" id="IPR029032">
    <property type="entry name" value="AhpD-like"/>
</dbReference>
<accession>A0ABW9LTA2</accession>
<reference evidence="2 3" key="1">
    <citation type="submission" date="2024-12" db="EMBL/GenBank/DDBJ databases">
        <title>The coexistence of Mycolicibacterium septicum and Mycolicibacterium nivoides in clinical samples.</title>
        <authorList>
            <person name="Wang C."/>
            <person name="Feng Y."/>
            <person name="Zong Z."/>
        </authorList>
    </citation>
    <scope>NUCLEOTIDE SEQUENCE [LARGE SCALE GENOMIC DNA]</scope>
    <source>
        <strain evidence="2 3">120310</strain>
    </source>
</reference>
<keyword evidence="3" id="KW-1185">Reference proteome</keyword>
<dbReference type="InterPro" id="IPR003779">
    <property type="entry name" value="CMD-like"/>
</dbReference>
<dbReference type="SUPFAM" id="SSF69118">
    <property type="entry name" value="AhpD-like"/>
    <property type="match status" value="1"/>
</dbReference>
<dbReference type="PANTHER" id="PTHR34846:SF5">
    <property type="entry name" value="CARBOXYMUCONOLACTONE DECARBOXYLASE-LIKE DOMAIN-CONTAINING PROTEIN"/>
    <property type="match status" value="1"/>
</dbReference>
<dbReference type="Proteomes" id="UP001635817">
    <property type="component" value="Unassembled WGS sequence"/>
</dbReference>
<comment type="caution">
    <text evidence="2">The sequence shown here is derived from an EMBL/GenBank/DDBJ whole genome shotgun (WGS) entry which is preliminary data.</text>
</comment>
<evidence type="ECO:0000259" key="1">
    <source>
        <dbReference type="Pfam" id="PF02627"/>
    </source>
</evidence>
<dbReference type="RefSeq" id="WP_409549285.1">
    <property type="nucleotide sequence ID" value="NZ_JBKBDE010000002.1"/>
</dbReference>
<organism evidence="2 3">
    <name type="scientific">Mycolicibacterium septicum</name>
    <dbReference type="NCBI Taxonomy" id="98668"/>
    <lineage>
        <taxon>Bacteria</taxon>
        <taxon>Bacillati</taxon>
        <taxon>Actinomycetota</taxon>
        <taxon>Actinomycetes</taxon>
        <taxon>Mycobacteriales</taxon>
        <taxon>Mycobacteriaceae</taxon>
        <taxon>Mycolicibacterium</taxon>
    </lineage>
</organism>
<protein>
    <submittedName>
        <fullName evidence="2">Carboxymuconolactone decarboxylase family protein</fullName>
    </submittedName>
</protein>
<proteinExistence type="predicted"/>
<dbReference type="PANTHER" id="PTHR34846">
    <property type="entry name" value="4-CARBOXYMUCONOLACTONE DECARBOXYLASE FAMILY PROTEIN (AFU_ORTHOLOGUE AFUA_6G11590)"/>
    <property type="match status" value="1"/>
</dbReference>
<dbReference type="EMBL" id="JBKBDE010000002">
    <property type="protein sequence ID" value="MFN6550464.1"/>
    <property type="molecule type" value="Genomic_DNA"/>
</dbReference>
<dbReference type="Gene3D" id="1.20.1290.10">
    <property type="entry name" value="AhpD-like"/>
    <property type="match status" value="1"/>
</dbReference>
<dbReference type="Pfam" id="PF02627">
    <property type="entry name" value="CMD"/>
    <property type="match status" value="1"/>
</dbReference>
<evidence type="ECO:0000313" key="2">
    <source>
        <dbReference type="EMBL" id="MFN6550464.1"/>
    </source>
</evidence>
<feature type="domain" description="Carboxymuconolactone decarboxylase-like" evidence="1">
    <location>
        <begin position="63"/>
        <end position="126"/>
    </location>
</feature>